<reference evidence="2 3" key="1">
    <citation type="submission" date="2024-05" db="EMBL/GenBank/DDBJ databases">
        <title>Culex pipiens pipiens assembly and annotation.</title>
        <authorList>
            <person name="Alout H."/>
            <person name="Durand T."/>
        </authorList>
    </citation>
    <scope>NUCLEOTIDE SEQUENCE [LARGE SCALE GENOMIC DNA]</scope>
    <source>
        <strain evidence="2">HA-2024</strain>
        <tissue evidence="2">Whole body</tissue>
    </source>
</reference>
<feature type="compositionally biased region" description="Basic and acidic residues" evidence="1">
    <location>
        <begin position="410"/>
        <end position="431"/>
    </location>
</feature>
<feature type="compositionally biased region" description="Basic and acidic residues" evidence="1">
    <location>
        <begin position="51"/>
        <end position="60"/>
    </location>
</feature>
<organism evidence="2 3">
    <name type="scientific">Culex pipiens pipiens</name>
    <name type="common">Northern house mosquito</name>
    <dbReference type="NCBI Taxonomy" id="38569"/>
    <lineage>
        <taxon>Eukaryota</taxon>
        <taxon>Metazoa</taxon>
        <taxon>Ecdysozoa</taxon>
        <taxon>Arthropoda</taxon>
        <taxon>Hexapoda</taxon>
        <taxon>Insecta</taxon>
        <taxon>Pterygota</taxon>
        <taxon>Neoptera</taxon>
        <taxon>Endopterygota</taxon>
        <taxon>Diptera</taxon>
        <taxon>Nematocera</taxon>
        <taxon>Culicoidea</taxon>
        <taxon>Culicidae</taxon>
        <taxon>Culicinae</taxon>
        <taxon>Culicini</taxon>
        <taxon>Culex</taxon>
        <taxon>Culex</taxon>
    </lineage>
</organism>
<feature type="compositionally biased region" description="Basic and acidic residues" evidence="1">
    <location>
        <begin position="630"/>
        <end position="640"/>
    </location>
</feature>
<evidence type="ECO:0000256" key="1">
    <source>
        <dbReference type="SAM" id="MobiDB-lite"/>
    </source>
</evidence>
<evidence type="ECO:0000313" key="3">
    <source>
        <dbReference type="Proteomes" id="UP001562425"/>
    </source>
</evidence>
<sequence length="708" mass="79625">MKRYRGGRFVKWPPEDWGFDSECGLSSDWDEADNTGERMVADTTEDPESNANHERGSMDPDRAVHDLQMRNTSPETPGAPEAVAVPAGLDDRISAVEKVLTNIAGTLVERRKINEGPPADASWLAASDPSTSSASPVNMVRVDSLPQFPKNVPHGMIWETFTAYIEKFNLSLSLYRVNDSAQKAKLLYLAVGDDLQEIVRTNGLRPSLDDPECYETMIKNIAAYFRSMTDASAEHDAFGEMKQGPEEPVMKFVARLRSKVTACGYHAGDEERFVRSQFLKGMIDQGLAEHARIHNHALGELVSNAHRAENLASRKREALAKEAQARGALMQESFAVESAGDSYRSRGQSSNGRPKGYSEREQTSRGYGKSSGETRRYGRSSGDTRGFGRGFSEARGYGRSTSDTRGYGRGSDETRGQGSRGRDVRRSEGNEQWKNGHRPAWAPNKRKGCSNCRNDHGDQEPCPAADKRCWRTDARGVAFILNRTREHSKRALTRADGWALRLSPYRITVEYIEGRFNIADPSSRLYVGVDDPFDDGESPWEVAKIDAIDTRFLTEQEVRDATARDPVLSLIPRALETGEWPRELHRYQLVERDLYAKNGIKYRAFEYVVWFIQFWEERPFEFTTQSGYGRRNDTSSEETRPAAQLQPAGIDQRSCSPKLAQPGQGARPSRKKQVPSYLQDYVRLVEEELEVQKTLQVDKTVFTCGMVR</sequence>
<dbReference type="AlphaFoldDB" id="A0ABD1CBK4"/>
<dbReference type="PANTHER" id="PTHR33198">
    <property type="entry name" value="ANK_REP_REGION DOMAIN-CONTAINING PROTEIN-RELATED"/>
    <property type="match status" value="1"/>
</dbReference>
<proteinExistence type="predicted"/>
<dbReference type="EMBL" id="JBEHCU010014010">
    <property type="protein sequence ID" value="KAL1373760.1"/>
    <property type="molecule type" value="Genomic_DNA"/>
</dbReference>
<comment type="caution">
    <text evidence="2">The sequence shown here is derived from an EMBL/GenBank/DDBJ whole genome shotgun (WGS) entry which is preliminary data.</text>
</comment>
<gene>
    <name evidence="2" type="ORF">pipiens_018469</name>
</gene>
<dbReference type="Proteomes" id="UP001562425">
    <property type="component" value="Unassembled WGS sequence"/>
</dbReference>
<evidence type="ECO:0000313" key="2">
    <source>
        <dbReference type="EMBL" id="KAL1373760.1"/>
    </source>
</evidence>
<name>A0ABD1CBK4_CULPP</name>
<accession>A0ABD1CBK4</accession>
<feature type="region of interest" description="Disordered" evidence="1">
    <location>
        <begin position="625"/>
        <end position="674"/>
    </location>
</feature>
<feature type="region of interest" description="Disordered" evidence="1">
    <location>
        <begin position="24"/>
        <end position="60"/>
    </location>
</feature>
<protein>
    <submittedName>
        <fullName evidence="2">Uncharacterized protein</fullName>
    </submittedName>
</protein>
<keyword evidence="3" id="KW-1185">Reference proteome</keyword>
<feature type="region of interest" description="Disordered" evidence="1">
    <location>
        <begin position="336"/>
        <end position="447"/>
    </location>
</feature>